<gene>
    <name evidence="1" type="ORF">SAMN02745941_02598</name>
</gene>
<protein>
    <submittedName>
        <fullName evidence="1">Uncharacterized protein</fullName>
    </submittedName>
</protein>
<dbReference type="Proteomes" id="UP000184241">
    <property type="component" value="Unassembled WGS sequence"/>
</dbReference>
<evidence type="ECO:0000313" key="1">
    <source>
        <dbReference type="EMBL" id="SHI19245.1"/>
    </source>
</evidence>
<name>A0A1M5Z4P4_9CLOT</name>
<reference evidence="1 2" key="1">
    <citation type="submission" date="2016-11" db="EMBL/GenBank/DDBJ databases">
        <authorList>
            <person name="Jaros S."/>
            <person name="Januszkiewicz K."/>
            <person name="Wedrychowicz H."/>
        </authorList>
    </citation>
    <scope>NUCLEOTIDE SEQUENCE [LARGE SCALE GENOMIC DNA]</scope>
    <source>
        <strain evidence="1 2">DSM 6191</strain>
    </source>
</reference>
<organism evidence="1 2">
    <name type="scientific">Clostridium intestinale DSM 6191</name>
    <dbReference type="NCBI Taxonomy" id="1121320"/>
    <lineage>
        <taxon>Bacteria</taxon>
        <taxon>Bacillati</taxon>
        <taxon>Bacillota</taxon>
        <taxon>Clostridia</taxon>
        <taxon>Eubacteriales</taxon>
        <taxon>Clostridiaceae</taxon>
        <taxon>Clostridium</taxon>
    </lineage>
</organism>
<proteinExistence type="predicted"/>
<dbReference type="AlphaFoldDB" id="A0A1M5Z4P4"/>
<dbReference type="EMBL" id="FQXU01000007">
    <property type="protein sequence ID" value="SHI19245.1"/>
    <property type="molecule type" value="Genomic_DNA"/>
</dbReference>
<dbReference type="RefSeq" id="WP_021801247.1">
    <property type="nucleotide sequence ID" value="NZ_FQXU01000007.1"/>
</dbReference>
<evidence type="ECO:0000313" key="2">
    <source>
        <dbReference type="Proteomes" id="UP000184241"/>
    </source>
</evidence>
<accession>A0A1M5Z4P4</accession>
<sequence>MGSGIIIKCNKCEFSKELLLGYGMYKPTFEKTMETIDERNINVVERLLENYCVEDFHVTRQIYYCEECSEIVDKSALKIDFQDGVKFEEQMYCNKCNNKMAKINNLKEIDNIHCPNCREAALTYIENYISWD</sequence>